<dbReference type="RefSeq" id="WP_015327478.1">
    <property type="nucleotide sequence ID" value="NC_019978.1"/>
</dbReference>
<evidence type="ECO:0000313" key="4">
    <source>
        <dbReference type="EMBL" id="AGB41762.1"/>
    </source>
</evidence>
<feature type="domain" description="ABC1 atypical kinase-like" evidence="3">
    <location>
        <begin position="98"/>
        <end position="338"/>
    </location>
</feature>
<dbReference type="CDD" id="cd05121">
    <property type="entry name" value="ABC1_ADCK3-like"/>
    <property type="match status" value="1"/>
</dbReference>
<name>L0K8Z8_HALHC</name>
<feature type="transmembrane region" description="Helical" evidence="2">
    <location>
        <begin position="499"/>
        <end position="517"/>
    </location>
</feature>
<dbReference type="Pfam" id="PF03109">
    <property type="entry name" value="ABC1"/>
    <property type="match status" value="1"/>
</dbReference>
<dbReference type="EMBL" id="CP003359">
    <property type="protein sequence ID" value="AGB41762.1"/>
    <property type="molecule type" value="Genomic_DNA"/>
</dbReference>
<proteinExistence type="inferred from homology"/>
<feature type="transmembrane region" description="Helical" evidence="2">
    <location>
        <begin position="529"/>
        <end position="550"/>
    </location>
</feature>
<keyword evidence="4" id="KW-0418">Kinase</keyword>
<dbReference type="PANTHER" id="PTHR10566">
    <property type="entry name" value="CHAPERONE-ACTIVITY OF BC1 COMPLEX CABC1 -RELATED"/>
    <property type="match status" value="1"/>
</dbReference>
<keyword evidence="2" id="KW-0472">Membrane</keyword>
<dbReference type="PANTHER" id="PTHR10566:SF113">
    <property type="entry name" value="PROTEIN ACTIVITY OF BC1 COMPLEX KINASE 7, CHLOROPLASTIC"/>
    <property type="match status" value="1"/>
</dbReference>
<protein>
    <submittedName>
        <fullName evidence="4">Putative unusual protein kinase</fullName>
    </submittedName>
</protein>
<dbReference type="InterPro" id="IPR004147">
    <property type="entry name" value="ABC1_dom"/>
</dbReference>
<keyword evidence="2" id="KW-0812">Transmembrane</keyword>
<organism evidence="4 5">
    <name type="scientific">Halobacteroides halobius (strain ATCC 35273 / DSM 5150 / MD-1)</name>
    <dbReference type="NCBI Taxonomy" id="748449"/>
    <lineage>
        <taxon>Bacteria</taxon>
        <taxon>Bacillati</taxon>
        <taxon>Bacillota</taxon>
        <taxon>Clostridia</taxon>
        <taxon>Halanaerobiales</taxon>
        <taxon>Halobacteroidaceae</taxon>
        <taxon>Halobacteroides</taxon>
    </lineage>
</organism>
<dbReference type="InterPro" id="IPR050154">
    <property type="entry name" value="UbiB_kinase"/>
</dbReference>
<dbReference type="HOGENOM" id="CLU_006533_0_2_9"/>
<dbReference type="KEGG" id="hhl:Halha_1849"/>
<evidence type="ECO:0000259" key="3">
    <source>
        <dbReference type="Pfam" id="PF03109"/>
    </source>
</evidence>
<dbReference type="OrthoDB" id="9795390at2"/>
<evidence type="ECO:0000313" key="5">
    <source>
        <dbReference type="Proteomes" id="UP000010880"/>
    </source>
</evidence>
<dbReference type="Proteomes" id="UP000010880">
    <property type="component" value="Chromosome"/>
</dbReference>
<keyword evidence="4" id="KW-0808">Transferase</keyword>
<keyword evidence="2" id="KW-1133">Transmembrane helix</keyword>
<accession>L0K8Z8</accession>
<keyword evidence="5" id="KW-1185">Reference proteome</keyword>
<dbReference type="STRING" id="748449.Halha_1849"/>
<evidence type="ECO:0000256" key="2">
    <source>
        <dbReference type="SAM" id="Phobius"/>
    </source>
</evidence>
<dbReference type="AlphaFoldDB" id="L0K8Z8"/>
<dbReference type="InterPro" id="IPR011009">
    <property type="entry name" value="Kinase-like_dom_sf"/>
</dbReference>
<dbReference type="SUPFAM" id="SSF56112">
    <property type="entry name" value="Protein kinase-like (PK-like)"/>
    <property type="match status" value="1"/>
</dbReference>
<dbReference type="GO" id="GO:0016301">
    <property type="term" value="F:kinase activity"/>
    <property type="evidence" value="ECO:0007669"/>
    <property type="project" value="UniProtKB-KW"/>
</dbReference>
<dbReference type="eggNOG" id="COG0661">
    <property type="taxonomic scope" value="Bacteria"/>
</dbReference>
<comment type="similarity">
    <text evidence="1">Belongs to the protein kinase superfamily. ADCK protein kinase family.</text>
</comment>
<evidence type="ECO:0000256" key="1">
    <source>
        <dbReference type="ARBA" id="ARBA00009670"/>
    </source>
</evidence>
<sequence>MLKGITRGYRHIKRYREIVEVLIKHGFGYLVEVMDLYHLVPLTKRLKKLDSSKPPKDTRAIRIRKVLEELGPTFIKLGQLLSTRPDLLPRSYIEELEKLQEEVPPMDFEQVVKRVEEELGGSYHNYFTTLSAIPLASASIGQVHQGTLNNGEQVVVKVQRVDIESKVETDLEIMKNLAQMLEKRLFTQALISPVEIVDNFSELIKRELDYRIEARNSTKFKKNFAEEVKVGVADPVWELTTRRMLTMEYIAGKKIGELGSKSTREEMAKIITRSFMKQTLIDGFFHGDPHPGNIIITPDNKLALIDFGLVGQLSRVDREAIASLFISLIRKDAQRAVKELLKLGVVTNEINCQELQRDFYKLIDDYYGATLSDIELGVIINRMLDIAYSYKIKLPSEFILLTKSLITIEGVVSKLAPELDILAIGKPFVYQLLKNRYHPKRLFKNGMRDVRDIIEILAGLPDSIQQILTMIDDKNLTLKLEHLGIKEIISKLDIVTNRLSVSLIVSALIIGSSLMMLSDKGATFFNFPVIGVTGYIIAVVLGFWLVISILRSGRF</sequence>
<gene>
    <name evidence="4" type="ordered locus">Halha_1849</name>
</gene>
<reference evidence="5" key="1">
    <citation type="submission" date="2012-02" db="EMBL/GenBank/DDBJ databases">
        <title>The complete genome of Halobacteroides halobius DSM 5150.</title>
        <authorList>
            <person name="Lucas S."/>
            <person name="Copeland A."/>
            <person name="Lapidus A."/>
            <person name="Glavina del Rio T."/>
            <person name="Dalin E."/>
            <person name="Tice H."/>
            <person name="Bruce D."/>
            <person name="Goodwin L."/>
            <person name="Pitluck S."/>
            <person name="Peters L."/>
            <person name="Mikhailova N."/>
            <person name="Gu W."/>
            <person name="Kyrpides N."/>
            <person name="Mavromatis K."/>
            <person name="Ivanova N."/>
            <person name="Brettin T."/>
            <person name="Detter J.C."/>
            <person name="Han C."/>
            <person name="Larimer F."/>
            <person name="Land M."/>
            <person name="Hauser L."/>
            <person name="Markowitz V."/>
            <person name="Cheng J.-F."/>
            <person name="Hugenholtz P."/>
            <person name="Woyke T."/>
            <person name="Wu D."/>
            <person name="Tindall B."/>
            <person name="Pomrenke H."/>
            <person name="Brambilla E."/>
            <person name="Klenk H.-P."/>
            <person name="Eisen J.A."/>
        </authorList>
    </citation>
    <scope>NUCLEOTIDE SEQUENCE [LARGE SCALE GENOMIC DNA]</scope>
    <source>
        <strain evidence="5">ATCC 35273 / DSM 5150 / MD-1</strain>
    </source>
</reference>